<evidence type="ECO:0000256" key="4">
    <source>
        <dbReference type="ARBA" id="ARBA00022723"/>
    </source>
</evidence>
<accession>A0A367IKD5</accession>
<dbReference type="GO" id="GO:0043596">
    <property type="term" value="C:nuclear replication fork"/>
    <property type="evidence" value="ECO:0007669"/>
    <property type="project" value="TreeGrafter"/>
</dbReference>
<evidence type="ECO:0000256" key="3">
    <source>
        <dbReference type="ARBA" id="ARBA00022705"/>
    </source>
</evidence>
<feature type="non-terminal residue" evidence="11">
    <location>
        <position position="331"/>
    </location>
</feature>
<evidence type="ECO:0000313" key="11">
    <source>
        <dbReference type="EMBL" id="RCH78093.1"/>
    </source>
</evidence>
<dbReference type="InterPro" id="IPR012340">
    <property type="entry name" value="NA-bd_OB-fold"/>
</dbReference>
<dbReference type="GO" id="GO:0006270">
    <property type="term" value="P:DNA replication initiation"/>
    <property type="evidence" value="ECO:0007669"/>
    <property type="project" value="InterPro"/>
</dbReference>
<keyword evidence="12" id="KW-1185">Reference proteome</keyword>
<dbReference type="InterPro" id="IPR055065">
    <property type="entry name" value="OB_MCM10"/>
</dbReference>
<evidence type="ECO:0000256" key="1">
    <source>
        <dbReference type="ARBA" id="ARBA00004123"/>
    </source>
</evidence>
<dbReference type="AlphaFoldDB" id="A0A367IKD5"/>
<feature type="non-terminal residue" evidence="11">
    <location>
        <position position="1"/>
    </location>
</feature>
<dbReference type="OrthoDB" id="273123at2759"/>
<name>A0A367IKD5_RHIST</name>
<keyword evidence="3" id="KW-0235">DNA replication</keyword>
<keyword evidence="6" id="KW-0862">Zinc</keyword>
<keyword evidence="4" id="KW-0479">Metal-binding</keyword>
<sequence>KEAKTMPQQEPKDKKKEKSIDIEPRSGFRLKRRLVSNAKCHVGLKNVEYVPLKDVHARTRLHNSIHVGVRPSSHWSTIGVIDKCFPQPDFCVTRLTDMRGTHIHLYITGKAFEKYDYATGLGSIIAIKRPFLLKPTETDQNIALHVEQIQQMWIIGQSLDLVQCASHVRKDTQCQEWTDIRSGDYCDKHLERVYGYSKNGRMELASGGFDIRWATKTKQTDGSFTYESKHQKKPTDPFAKRVKSREAYFVKGKGLVATDGTLMKKAIIRKEPKEAERAELEKFLKGKRDPGAEMIRKLKGIQDDSPILSNDALDKLGIGHKSLSKEEEESK</sequence>
<dbReference type="Pfam" id="PF22379">
    <property type="entry name" value="OB_MCM10"/>
    <property type="match status" value="1"/>
</dbReference>
<reference evidence="11 12" key="1">
    <citation type="journal article" date="2018" name="G3 (Bethesda)">
        <title>Phylogenetic and Phylogenomic Definition of Rhizopus Species.</title>
        <authorList>
            <person name="Gryganskyi A.P."/>
            <person name="Golan J."/>
            <person name="Dolatabadi S."/>
            <person name="Mondo S."/>
            <person name="Robb S."/>
            <person name="Idnurm A."/>
            <person name="Muszewska A."/>
            <person name="Steczkiewicz K."/>
            <person name="Masonjones S."/>
            <person name="Liao H.L."/>
            <person name="Gajdeczka M.T."/>
            <person name="Anike F."/>
            <person name="Vuek A."/>
            <person name="Anishchenko I.M."/>
            <person name="Voigt K."/>
            <person name="de Hoog G.S."/>
            <person name="Smith M.E."/>
            <person name="Heitman J."/>
            <person name="Vilgalys R."/>
            <person name="Stajich J.E."/>
        </authorList>
    </citation>
    <scope>NUCLEOTIDE SEQUENCE [LARGE SCALE GENOMIC DNA]</scope>
    <source>
        <strain evidence="11 12">LSU 92-RS-03</strain>
    </source>
</reference>
<dbReference type="Gene3D" id="2.40.50.140">
    <property type="entry name" value="Nucleic acid-binding proteins"/>
    <property type="match status" value="1"/>
</dbReference>
<dbReference type="GO" id="GO:0008270">
    <property type="term" value="F:zinc ion binding"/>
    <property type="evidence" value="ECO:0007669"/>
    <property type="project" value="UniProtKB-KW"/>
</dbReference>
<evidence type="ECO:0000313" key="12">
    <source>
        <dbReference type="Proteomes" id="UP000253551"/>
    </source>
</evidence>
<dbReference type="GO" id="GO:0003697">
    <property type="term" value="F:single-stranded DNA binding"/>
    <property type="evidence" value="ECO:0007669"/>
    <property type="project" value="InterPro"/>
</dbReference>
<dbReference type="STRING" id="4846.A0A367IKD5"/>
<gene>
    <name evidence="11" type="primary">MCM10</name>
    <name evidence="11" type="ORF">CU098_001275</name>
</gene>
<dbReference type="Pfam" id="PF09329">
    <property type="entry name" value="zf-primase"/>
    <property type="match status" value="1"/>
</dbReference>
<feature type="region of interest" description="Disordered" evidence="8">
    <location>
        <begin position="1"/>
        <end position="22"/>
    </location>
</feature>
<organism evidence="11 12">
    <name type="scientific">Rhizopus stolonifer</name>
    <name type="common">Rhizopus nigricans</name>
    <dbReference type="NCBI Taxonomy" id="4846"/>
    <lineage>
        <taxon>Eukaryota</taxon>
        <taxon>Fungi</taxon>
        <taxon>Fungi incertae sedis</taxon>
        <taxon>Mucoromycota</taxon>
        <taxon>Mucoromycotina</taxon>
        <taxon>Mucoromycetes</taxon>
        <taxon>Mucorales</taxon>
        <taxon>Mucorineae</taxon>
        <taxon>Rhizopodaceae</taxon>
        <taxon>Rhizopus</taxon>
    </lineage>
</organism>
<comment type="caution">
    <text evidence="11">The sequence shown here is derived from an EMBL/GenBank/DDBJ whole genome shotgun (WGS) entry which is preliminary data.</text>
</comment>
<feature type="domain" description="Zinc finger Mcm10/DnaG-type" evidence="9">
    <location>
        <begin position="156"/>
        <end position="201"/>
    </location>
</feature>
<dbReference type="Proteomes" id="UP000253551">
    <property type="component" value="Unassembled WGS sequence"/>
</dbReference>
<evidence type="ECO:0000259" key="10">
    <source>
        <dbReference type="Pfam" id="PF22379"/>
    </source>
</evidence>
<evidence type="ECO:0000256" key="8">
    <source>
        <dbReference type="SAM" id="MobiDB-lite"/>
    </source>
</evidence>
<feature type="domain" description="MCM10 OB-fold" evidence="10">
    <location>
        <begin position="26"/>
        <end position="152"/>
    </location>
</feature>
<proteinExistence type="inferred from homology"/>
<dbReference type="InterPro" id="IPR015408">
    <property type="entry name" value="Znf_Mcm10/DnaG"/>
</dbReference>
<keyword evidence="7" id="KW-0539">Nucleus</keyword>
<protein>
    <submittedName>
        <fullName evidence="11">Minichromosome maintenance-protein</fullName>
    </submittedName>
</protein>
<evidence type="ECO:0000256" key="7">
    <source>
        <dbReference type="ARBA" id="ARBA00023242"/>
    </source>
</evidence>
<dbReference type="InterPro" id="IPR040184">
    <property type="entry name" value="Mcm10"/>
</dbReference>
<dbReference type="EMBL" id="PJQM01007502">
    <property type="protein sequence ID" value="RCH78093.1"/>
    <property type="molecule type" value="Genomic_DNA"/>
</dbReference>
<evidence type="ECO:0000259" key="9">
    <source>
        <dbReference type="Pfam" id="PF09329"/>
    </source>
</evidence>
<comment type="subcellular location">
    <subcellularLocation>
        <location evidence="1">Nucleus</location>
    </subcellularLocation>
</comment>
<dbReference type="PANTHER" id="PTHR13454:SF11">
    <property type="entry name" value="PROTEIN MCM10 HOMOLOG"/>
    <property type="match status" value="1"/>
</dbReference>
<dbReference type="GO" id="GO:0003688">
    <property type="term" value="F:DNA replication origin binding"/>
    <property type="evidence" value="ECO:0007669"/>
    <property type="project" value="TreeGrafter"/>
</dbReference>
<dbReference type="PANTHER" id="PTHR13454">
    <property type="entry name" value="PROTEIN MCM10 HOMOLOG"/>
    <property type="match status" value="1"/>
</dbReference>
<evidence type="ECO:0000256" key="6">
    <source>
        <dbReference type="ARBA" id="ARBA00022833"/>
    </source>
</evidence>
<evidence type="ECO:0000256" key="2">
    <source>
        <dbReference type="ARBA" id="ARBA00009679"/>
    </source>
</evidence>
<keyword evidence="5" id="KW-0863">Zinc-finger</keyword>
<evidence type="ECO:0000256" key="5">
    <source>
        <dbReference type="ARBA" id="ARBA00022771"/>
    </source>
</evidence>
<comment type="similarity">
    <text evidence="2">Belongs to the MCM10 family.</text>
</comment>